<keyword evidence="9" id="KW-0472">Membrane</keyword>
<keyword evidence="11" id="KW-0175">Coiled coil</keyword>
<dbReference type="GO" id="GO:0015288">
    <property type="term" value="F:porin activity"/>
    <property type="evidence" value="ECO:0007669"/>
    <property type="project" value="UniProtKB-KW"/>
</dbReference>
<dbReference type="PANTHER" id="PTHR34501:SF9">
    <property type="entry name" value="MAJOR OUTER MEMBRANE PROTEIN P.IA"/>
    <property type="match status" value="1"/>
</dbReference>
<evidence type="ECO:0000256" key="3">
    <source>
        <dbReference type="ARBA" id="ARBA00022448"/>
    </source>
</evidence>
<dbReference type="Pfam" id="PF13609">
    <property type="entry name" value="Porin_4"/>
    <property type="match status" value="1"/>
</dbReference>
<evidence type="ECO:0000256" key="10">
    <source>
        <dbReference type="ARBA" id="ARBA00023237"/>
    </source>
</evidence>
<feature type="signal peptide" evidence="12">
    <location>
        <begin position="1"/>
        <end position="21"/>
    </location>
</feature>
<keyword evidence="7" id="KW-0406">Ion transport</keyword>
<dbReference type="InterPro" id="IPR023614">
    <property type="entry name" value="Porin_dom_sf"/>
</dbReference>
<dbReference type="GO" id="GO:0009279">
    <property type="term" value="C:cell outer membrane"/>
    <property type="evidence" value="ECO:0007669"/>
    <property type="project" value="UniProtKB-SubCell"/>
</dbReference>
<evidence type="ECO:0000259" key="13">
    <source>
        <dbReference type="Pfam" id="PF13609"/>
    </source>
</evidence>
<keyword evidence="8" id="KW-0626">Porin</keyword>
<dbReference type="GO" id="GO:0046930">
    <property type="term" value="C:pore complex"/>
    <property type="evidence" value="ECO:0007669"/>
    <property type="project" value="UniProtKB-KW"/>
</dbReference>
<dbReference type="RefSeq" id="WP_140600892.1">
    <property type="nucleotide sequence ID" value="NZ_SAWY01000001.1"/>
</dbReference>
<accession>A0A502LA61</accession>
<evidence type="ECO:0000256" key="9">
    <source>
        <dbReference type="ARBA" id="ARBA00023136"/>
    </source>
</evidence>
<evidence type="ECO:0000256" key="4">
    <source>
        <dbReference type="ARBA" id="ARBA00022452"/>
    </source>
</evidence>
<keyword evidence="4" id="KW-1134">Transmembrane beta strand</keyword>
<evidence type="ECO:0000313" key="14">
    <source>
        <dbReference type="EMBL" id="TPH19285.1"/>
    </source>
</evidence>
<gene>
    <name evidence="14" type="ORF">EPA86_00735</name>
</gene>
<evidence type="ECO:0000256" key="7">
    <source>
        <dbReference type="ARBA" id="ARBA00023065"/>
    </source>
</evidence>
<proteinExistence type="predicted"/>
<keyword evidence="6 12" id="KW-0732">Signal</keyword>
<evidence type="ECO:0000313" key="15">
    <source>
        <dbReference type="Proteomes" id="UP000315303"/>
    </source>
</evidence>
<dbReference type="PRINTS" id="PR00184">
    <property type="entry name" value="NEISSPPORIN"/>
</dbReference>
<dbReference type="CDD" id="cd00342">
    <property type="entry name" value="gram_neg_porins"/>
    <property type="match status" value="1"/>
</dbReference>
<dbReference type="OrthoDB" id="784582at2"/>
<reference evidence="14 15" key="1">
    <citation type="submission" date="2019-01" db="EMBL/GenBank/DDBJ databases">
        <title>Litorilituus lipolytica sp. nov., isolated from intertidal sand of the Yellow Sea in China.</title>
        <authorList>
            <person name="Liu A."/>
        </authorList>
    </citation>
    <scope>NUCLEOTIDE SEQUENCE [LARGE SCALE GENOMIC DNA]</scope>
    <source>
        <strain evidence="14 15">RZ04</strain>
    </source>
</reference>
<feature type="chain" id="PRO_5021466874" evidence="12">
    <location>
        <begin position="22"/>
        <end position="371"/>
    </location>
</feature>
<evidence type="ECO:0000256" key="1">
    <source>
        <dbReference type="ARBA" id="ARBA00004571"/>
    </source>
</evidence>
<protein>
    <submittedName>
        <fullName evidence="14">Porin</fullName>
    </submittedName>
</protein>
<comment type="subcellular location">
    <subcellularLocation>
        <location evidence="1">Cell outer membrane</location>
        <topology evidence="1">Multi-pass membrane protein</topology>
    </subcellularLocation>
</comment>
<name>A0A502LA61_9GAMM</name>
<keyword evidence="15" id="KW-1185">Reference proteome</keyword>
<dbReference type="InterPro" id="IPR001702">
    <property type="entry name" value="Porin_Gram-ve"/>
</dbReference>
<dbReference type="Proteomes" id="UP000315303">
    <property type="component" value="Unassembled WGS sequence"/>
</dbReference>
<dbReference type="EMBL" id="SAWY01000001">
    <property type="protein sequence ID" value="TPH19285.1"/>
    <property type="molecule type" value="Genomic_DNA"/>
</dbReference>
<dbReference type="AlphaFoldDB" id="A0A502LA61"/>
<keyword evidence="5" id="KW-0812">Transmembrane</keyword>
<dbReference type="Gene3D" id="2.40.160.10">
    <property type="entry name" value="Porin"/>
    <property type="match status" value="1"/>
</dbReference>
<dbReference type="GO" id="GO:0034220">
    <property type="term" value="P:monoatomic ion transmembrane transport"/>
    <property type="evidence" value="ECO:0007669"/>
    <property type="project" value="InterPro"/>
</dbReference>
<dbReference type="InterPro" id="IPR050298">
    <property type="entry name" value="Gram-neg_bact_OMP"/>
</dbReference>
<dbReference type="PANTHER" id="PTHR34501">
    <property type="entry name" value="PROTEIN YDDL-RELATED"/>
    <property type="match status" value="1"/>
</dbReference>
<evidence type="ECO:0000256" key="11">
    <source>
        <dbReference type="SAM" id="Coils"/>
    </source>
</evidence>
<dbReference type="InterPro" id="IPR002299">
    <property type="entry name" value="Porin_Neis"/>
</dbReference>
<keyword evidence="10" id="KW-0998">Cell outer membrane</keyword>
<keyword evidence="3" id="KW-0813">Transport</keyword>
<dbReference type="InterPro" id="IPR033900">
    <property type="entry name" value="Gram_neg_porin_domain"/>
</dbReference>
<feature type="coiled-coil region" evidence="11">
    <location>
        <begin position="35"/>
        <end position="62"/>
    </location>
</feature>
<sequence>MKNFKLKPVLLPLMLAMPVFAANAADSGEQKKASEQDVQSQLETLQRRLADLENKDNKEAQRKENYGVTLYGSLRPALTYSDFGDGESSTDVTDFFSRVGFKGDIAVNESITAFYQGEWDIDVEADADFGDARLGFAGLRGSFGQVAIGKQWSPHYNIVAEVTDIFNNRSSPFGYDEASPFRTNQMVTYSYTKGGFKLDAGLQFNGSAENSAGGDNSQANDVDHVDSGSIGVGYSFGDFYVGASYLDQELGGLEERDFRSIAGSWKVNETIYLAATYQDIERDTGAMVYNQSSFDVAASFSLPKNYTFKTSYFDWDGDGQGRTFDGYNLTLENQLNDSVRVFVEWLSRDIEDANTQNHLSVGIRYDFEGLF</sequence>
<organism evidence="14 15">
    <name type="scientific">Litorilituus lipolyticus</name>
    <dbReference type="NCBI Taxonomy" id="2491017"/>
    <lineage>
        <taxon>Bacteria</taxon>
        <taxon>Pseudomonadati</taxon>
        <taxon>Pseudomonadota</taxon>
        <taxon>Gammaproteobacteria</taxon>
        <taxon>Alteromonadales</taxon>
        <taxon>Colwelliaceae</taxon>
        <taxon>Litorilituus</taxon>
    </lineage>
</organism>
<evidence type="ECO:0000256" key="8">
    <source>
        <dbReference type="ARBA" id="ARBA00023114"/>
    </source>
</evidence>
<feature type="domain" description="Porin" evidence="13">
    <location>
        <begin position="61"/>
        <end position="344"/>
    </location>
</feature>
<comment type="subunit">
    <text evidence="2">Homotrimer.</text>
</comment>
<evidence type="ECO:0000256" key="5">
    <source>
        <dbReference type="ARBA" id="ARBA00022692"/>
    </source>
</evidence>
<evidence type="ECO:0000256" key="2">
    <source>
        <dbReference type="ARBA" id="ARBA00011233"/>
    </source>
</evidence>
<dbReference type="SUPFAM" id="SSF56935">
    <property type="entry name" value="Porins"/>
    <property type="match status" value="1"/>
</dbReference>
<evidence type="ECO:0000256" key="6">
    <source>
        <dbReference type="ARBA" id="ARBA00022729"/>
    </source>
</evidence>
<comment type="caution">
    <text evidence="14">The sequence shown here is derived from an EMBL/GenBank/DDBJ whole genome shotgun (WGS) entry which is preliminary data.</text>
</comment>
<dbReference type="PRINTS" id="PR00182">
    <property type="entry name" value="ECOLNEIPORIN"/>
</dbReference>
<evidence type="ECO:0000256" key="12">
    <source>
        <dbReference type="SAM" id="SignalP"/>
    </source>
</evidence>